<name>A0A934UZC3_9PROT</name>
<dbReference type="AlphaFoldDB" id="A0A934UZC3"/>
<evidence type="ECO:0000313" key="2">
    <source>
        <dbReference type="Proteomes" id="UP000778970"/>
    </source>
</evidence>
<reference evidence="1" key="2">
    <citation type="journal article" date="2020" name="Microorganisms">
        <title>Osmotic Adaptation and Compatible Solute Biosynthesis of Phototrophic Bacteria as Revealed from Genome Analyses.</title>
        <authorList>
            <person name="Imhoff J.F."/>
            <person name="Rahn T."/>
            <person name="Kunzel S."/>
            <person name="Keller A."/>
            <person name="Neulinger S.C."/>
        </authorList>
    </citation>
    <scope>NUCLEOTIDE SEQUENCE</scope>
    <source>
        <strain evidence="1">DSM 9154</strain>
    </source>
</reference>
<dbReference type="RefSeq" id="WP_027287702.1">
    <property type="nucleotide sequence ID" value="NZ_NRRE01000015.1"/>
</dbReference>
<reference evidence="1" key="1">
    <citation type="submission" date="2017-08" db="EMBL/GenBank/DDBJ databases">
        <authorList>
            <person name="Imhoff J.F."/>
            <person name="Rahn T."/>
            <person name="Kuenzel S."/>
            <person name="Neulinger S.C."/>
        </authorList>
    </citation>
    <scope>NUCLEOTIDE SEQUENCE</scope>
    <source>
        <strain evidence="1">DSM 9154</strain>
    </source>
</reference>
<evidence type="ECO:0000313" key="1">
    <source>
        <dbReference type="EMBL" id="MBK1696371.1"/>
    </source>
</evidence>
<sequence length="154" mass="18103">MPNERNLEEKRKLVRCWMINPDGEGRWRFVELEAFRLWEYVMTHKHGMTIRDLSMCLWVPDTLFQQNSAMFKEAGTVTPVNQVTIERYDPNYGFYHLIQRYCLAEDTETMIHRLRDHIAQQTGSRHSWNLHASDGWGIEPNVGELVEPIALGLA</sequence>
<protein>
    <submittedName>
        <fullName evidence="1">Uncharacterized protein</fullName>
    </submittedName>
</protein>
<dbReference type="EMBL" id="NRRE01000015">
    <property type="protein sequence ID" value="MBK1696371.1"/>
    <property type="molecule type" value="Genomic_DNA"/>
</dbReference>
<proteinExistence type="predicted"/>
<keyword evidence="2" id="KW-1185">Reference proteome</keyword>
<comment type="caution">
    <text evidence="1">The sequence shown here is derived from an EMBL/GenBank/DDBJ whole genome shotgun (WGS) entry which is preliminary data.</text>
</comment>
<accession>A0A934UZC3</accession>
<organism evidence="1 2">
    <name type="scientific">Rhodovibrio salinarum</name>
    <dbReference type="NCBI Taxonomy" id="1087"/>
    <lineage>
        <taxon>Bacteria</taxon>
        <taxon>Pseudomonadati</taxon>
        <taxon>Pseudomonadota</taxon>
        <taxon>Alphaproteobacteria</taxon>
        <taxon>Rhodospirillales</taxon>
        <taxon>Rhodovibrionaceae</taxon>
        <taxon>Rhodovibrio</taxon>
    </lineage>
</organism>
<gene>
    <name evidence="1" type="ORF">CKO21_03835</name>
</gene>
<dbReference type="Proteomes" id="UP000778970">
    <property type="component" value="Unassembled WGS sequence"/>
</dbReference>